<dbReference type="Gene3D" id="3.90.25.10">
    <property type="entry name" value="UDP-galactose 4-epimerase, domain 1"/>
    <property type="match status" value="1"/>
</dbReference>
<dbReference type="EMBL" id="WBWF01000019">
    <property type="protein sequence ID" value="KAB2701983.1"/>
    <property type="molecule type" value="Genomic_DNA"/>
</dbReference>
<dbReference type="CDD" id="cd05269">
    <property type="entry name" value="TMR_SDR_a"/>
    <property type="match status" value="1"/>
</dbReference>
<dbReference type="AlphaFoldDB" id="A0AB34DFR2"/>
<reference evidence="2 3" key="1">
    <citation type="submission" date="2019-09" db="EMBL/GenBank/DDBJ databases">
        <title>Taxonomic organization of the family Brucellaceae based on a phylogenomic approach.</title>
        <authorList>
            <person name="Leclercq S."/>
            <person name="Cloeckaert A."/>
            <person name="Zygmunt M.S."/>
        </authorList>
    </citation>
    <scope>NUCLEOTIDE SEQUENCE [LARGE SCALE GENOMIC DNA]</scope>
    <source>
        <strain evidence="2 3">LUP23</strain>
    </source>
</reference>
<keyword evidence="3" id="KW-1185">Reference proteome</keyword>
<dbReference type="Gene3D" id="3.40.50.720">
    <property type="entry name" value="NAD(P)-binding Rossmann-like Domain"/>
    <property type="match status" value="1"/>
</dbReference>
<dbReference type="SUPFAM" id="SSF51735">
    <property type="entry name" value="NAD(P)-binding Rossmann-fold domains"/>
    <property type="match status" value="1"/>
</dbReference>
<organism evidence="2 3">
    <name type="scientific">Brucella lupini</name>
    <dbReference type="NCBI Taxonomy" id="255457"/>
    <lineage>
        <taxon>Bacteria</taxon>
        <taxon>Pseudomonadati</taxon>
        <taxon>Pseudomonadota</taxon>
        <taxon>Alphaproteobacteria</taxon>
        <taxon>Hyphomicrobiales</taxon>
        <taxon>Brucellaceae</taxon>
        <taxon>Brucella/Ochrobactrum group</taxon>
        <taxon>Brucella</taxon>
    </lineage>
</organism>
<protein>
    <submittedName>
        <fullName evidence="2">SDR family oxidoreductase</fullName>
    </submittedName>
</protein>
<dbReference type="InterPro" id="IPR036291">
    <property type="entry name" value="NAD(P)-bd_dom_sf"/>
</dbReference>
<dbReference type="Proteomes" id="UP000435957">
    <property type="component" value="Unassembled WGS sequence"/>
</dbReference>
<evidence type="ECO:0000313" key="2">
    <source>
        <dbReference type="EMBL" id="KAB2701983.1"/>
    </source>
</evidence>
<evidence type="ECO:0000259" key="1">
    <source>
        <dbReference type="Pfam" id="PF13460"/>
    </source>
</evidence>
<sequence>MCILVSLPDIDHIVTNFLFVDRKEPSQMKIGVSGASGKLGGTVVAELIARGGGHDVVAISRSPENLRATSEARHGDYDQPETLVKAYAGLDRLLIIPSADLRPGVRGAQLKNAINAALGAGVAHIFLISAAGTHEEAEPSLGAAYWTGEQHLIKTTPRWTILRMSYYAESMADEIKMSQGQGVLAGLGDERVSYVSRDDLAAAAAGALTGHHHEGGIYTVTGPAAVSGPERAEIVSELLGNPIAFAVITEEQFRAGLLQSGLPDVIIEAFVEIKRTFVKGKFDIVTGDAQRLSGRSPKSLRDILAQQLVQTRF</sequence>
<dbReference type="InterPro" id="IPR016040">
    <property type="entry name" value="NAD(P)-bd_dom"/>
</dbReference>
<dbReference type="InterPro" id="IPR052718">
    <property type="entry name" value="NmrA-type_oxidoreductase"/>
</dbReference>
<dbReference type="PANTHER" id="PTHR47129">
    <property type="entry name" value="QUINONE OXIDOREDUCTASE 2"/>
    <property type="match status" value="1"/>
</dbReference>
<evidence type="ECO:0000313" key="3">
    <source>
        <dbReference type="Proteomes" id="UP000435957"/>
    </source>
</evidence>
<feature type="domain" description="NAD(P)-binding" evidence="1">
    <location>
        <begin position="34"/>
        <end position="209"/>
    </location>
</feature>
<accession>A0AB34DFR2</accession>
<proteinExistence type="predicted"/>
<dbReference type="Pfam" id="PF13460">
    <property type="entry name" value="NAD_binding_10"/>
    <property type="match status" value="1"/>
</dbReference>
<name>A0AB34DFR2_9HYPH</name>
<dbReference type="PANTHER" id="PTHR47129:SF1">
    <property type="entry name" value="NMRA-LIKE DOMAIN-CONTAINING PROTEIN"/>
    <property type="match status" value="1"/>
</dbReference>
<comment type="caution">
    <text evidence="2">The sequence shown here is derived from an EMBL/GenBank/DDBJ whole genome shotgun (WGS) entry which is preliminary data.</text>
</comment>
<gene>
    <name evidence="2" type="ORF">F9L03_20405</name>
</gene>